<evidence type="ECO:0000256" key="1">
    <source>
        <dbReference type="SAM" id="MobiDB-lite"/>
    </source>
</evidence>
<accession>A0A0G4FYW0</accession>
<dbReference type="VEuPathDB" id="CryptoDB:Cvel_19459"/>
<proteinExistence type="predicted"/>
<dbReference type="AlphaFoldDB" id="A0A0G4FYW0"/>
<gene>
    <name evidence="2" type="ORF">Cvel_19459</name>
</gene>
<dbReference type="EMBL" id="CDMZ01000749">
    <property type="protein sequence ID" value="CEM20717.1"/>
    <property type="molecule type" value="Genomic_DNA"/>
</dbReference>
<evidence type="ECO:0000313" key="2">
    <source>
        <dbReference type="EMBL" id="CEM20717.1"/>
    </source>
</evidence>
<sequence length="218" mass="25468">MDAKSDTCLSSLNGWVDEMHSKKRKLGGFCSCELGPTSKRAEEYEENMRAFRDLQKEKPDVAVVLRKQLHALYDTTRELRQLDAERQRVDVLEHHPGCVESRRDLDTHLEEFDHRIPQGLPKPMECSSKPDESHDQKEHDGGESDLAPCAETRSRHPYVDGREYSESEMLHKAEAMCELEALAAEMGRSSDWTREEFRRRWNLPTIDQVDRVLRKYRR</sequence>
<feature type="compositionally biased region" description="Basic and acidic residues" evidence="1">
    <location>
        <begin position="128"/>
        <end position="142"/>
    </location>
</feature>
<organism evidence="2">
    <name type="scientific">Chromera velia CCMP2878</name>
    <dbReference type="NCBI Taxonomy" id="1169474"/>
    <lineage>
        <taxon>Eukaryota</taxon>
        <taxon>Sar</taxon>
        <taxon>Alveolata</taxon>
        <taxon>Colpodellida</taxon>
        <taxon>Chromeraceae</taxon>
        <taxon>Chromera</taxon>
    </lineage>
</organism>
<name>A0A0G4FYW0_9ALVE</name>
<reference evidence="2" key="1">
    <citation type="submission" date="2014-11" db="EMBL/GenBank/DDBJ databases">
        <authorList>
            <person name="Otto D Thomas"/>
            <person name="Naeem Raeece"/>
        </authorList>
    </citation>
    <scope>NUCLEOTIDE SEQUENCE</scope>
</reference>
<protein>
    <submittedName>
        <fullName evidence="2">Uncharacterized protein</fullName>
    </submittedName>
</protein>
<feature type="region of interest" description="Disordered" evidence="1">
    <location>
        <begin position="112"/>
        <end position="154"/>
    </location>
</feature>